<dbReference type="EMBL" id="KM886858">
    <property type="protein sequence ID" value="AJA33626.1"/>
    <property type="molecule type" value="Genomic_DNA"/>
</dbReference>
<dbReference type="RefSeq" id="WP_010498205.1">
    <property type="nucleotide sequence ID" value="NZ_JQBK01000002.1"/>
</dbReference>
<feature type="domain" description="Methyl-accepting transducer" evidence="5">
    <location>
        <begin position="147"/>
        <end position="397"/>
    </location>
</feature>
<dbReference type="GO" id="GO:0007165">
    <property type="term" value="P:signal transduction"/>
    <property type="evidence" value="ECO:0007669"/>
    <property type="project" value="UniProtKB-KW"/>
</dbReference>
<reference evidence="7 8" key="2">
    <citation type="journal article" date="2015" name="Genome Announc.">
        <title>Expanding the biotechnology potential of lactobacilli through comparative genomics of 213 strains and associated genera.</title>
        <authorList>
            <person name="Sun Z."/>
            <person name="Harris H.M."/>
            <person name="McCann A."/>
            <person name="Guo C."/>
            <person name="Argimon S."/>
            <person name="Zhang W."/>
            <person name="Yang X."/>
            <person name="Jeffery I.B."/>
            <person name="Cooney J.C."/>
            <person name="Kagawa T.F."/>
            <person name="Liu W."/>
            <person name="Song Y."/>
            <person name="Salvetti E."/>
            <person name="Wrobel A."/>
            <person name="Rasinkangas P."/>
            <person name="Parkhill J."/>
            <person name="Rea M.C."/>
            <person name="O'Sullivan O."/>
            <person name="Ritari J."/>
            <person name="Douillard F.P."/>
            <person name="Paul Ross R."/>
            <person name="Yang R."/>
            <person name="Briner A.E."/>
            <person name="Felis G.E."/>
            <person name="de Vos W.M."/>
            <person name="Barrangou R."/>
            <person name="Klaenhammer T.R."/>
            <person name="Caufield P.W."/>
            <person name="Cui Y."/>
            <person name="Zhang H."/>
            <person name="O'Toole P.W."/>
        </authorList>
    </citation>
    <scope>NUCLEOTIDE SEQUENCE [LARGE SCALE GENOMIC DNA]</scope>
    <source>
        <strain evidence="7 8">DSM 15353</strain>
    </source>
</reference>
<feature type="transmembrane region" description="Helical" evidence="4">
    <location>
        <begin position="15"/>
        <end position="34"/>
    </location>
</feature>
<evidence type="ECO:0000256" key="2">
    <source>
        <dbReference type="PROSITE-ProRule" id="PRU00284"/>
    </source>
</evidence>
<dbReference type="OrthoDB" id="2489132at2"/>
<dbReference type="Pfam" id="PF00015">
    <property type="entry name" value="MCPsignal"/>
    <property type="match status" value="1"/>
</dbReference>
<dbReference type="EMBL" id="JQBK01000002">
    <property type="protein sequence ID" value="KRN88077.1"/>
    <property type="molecule type" value="Genomic_DNA"/>
</dbReference>
<organism evidence="6">
    <name type="scientific">Ligilactobacillus acidipiscis</name>
    <dbReference type="NCBI Taxonomy" id="89059"/>
    <lineage>
        <taxon>Bacteria</taxon>
        <taxon>Bacillati</taxon>
        <taxon>Bacillota</taxon>
        <taxon>Bacilli</taxon>
        <taxon>Lactobacillales</taxon>
        <taxon>Lactobacillaceae</taxon>
        <taxon>Ligilactobacillus</taxon>
    </lineage>
</organism>
<feature type="transmembrane region" description="Helical" evidence="4">
    <location>
        <begin position="46"/>
        <end position="63"/>
    </location>
</feature>
<dbReference type="Gene3D" id="1.10.287.950">
    <property type="entry name" value="Methyl-accepting chemotaxis protein"/>
    <property type="match status" value="1"/>
</dbReference>
<feature type="coiled-coil region" evidence="3">
    <location>
        <begin position="365"/>
        <end position="420"/>
    </location>
</feature>
<dbReference type="SUPFAM" id="SSF58104">
    <property type="entry name" value="Methyl-accepting chemotaxis protein (MCP) signaling domain"/>
    <property type="match status" value="1"/>
</dbReference>
<dbReference type="PANTHER" id="PTHR32089">
    <property type="entry name" value="METHYL-ACCEPTING CHEMOTAXIS PROTEIN MCPB"/>
    <property type="match status" value="1"/>
</dbReference>
<evidence type="ECO:0000256" key="4">
    <source>
        <dbReference type="SAM" id="Phobius"/>
    </source>
</evidence>
<dbReference type="Proteomes" id="UP000051491">
    <property type="component" value="Unassembled WGS sequence"/>
</dbReference>
<accession>A0A0A7REJ7</accession>
<evidence type="ECO:0000313" key="7">
    <source>
        <dbReference type="EMBL" id="KRN88077.1"/>
    </source>
</evidence>
<reference evidence="6" key="1">
    <citation type="journal article" date="2014" name="Appl. Environ. Microbiol.">
        <title>Detection and genomic characterization of motility in Lactobacillus curvatus: confirmation of motility in a species outside the Lactobacillus salivarius clade.</title>
        <authorList>
            <person name="Cousin F.J."/>
            <person name="Lynch S.M."/>
            <person name="Harris H.M."/>
            <person name="McCann A."/>
            <person name="Lynch D.B."/>
            <person name="Neville B.A."/>
            <person name="Irisawa T."/>
            <person name="Okada S."/>
            <person name="Endo A."/>
            <person name="O'Toole P.W."/>
        </authorList>
    </citation>
    <scope>NUCLEOTIDE SEQUENCE</scope>
    <source>
        <strain evidence="6">KCTC 13900</strain>
    </source>
</reference>
<evidence type="ECO:0000256" key="1">
    <source>
        <dbReference type="ARBA" id="ARBA00023224"/>
    </source>
</evidence>
<keyword evidence="4" id="KW-1133">Transmembrane helix</keyword>
<keyword evidence="3" id="KW-0175">Coiled coil</keyword>
<sequence>MEKRKKTAKKANSEVAFLPVLGTVIVLIVFRAFVLSSAQTAEMRRFWILAVIVVALHLLYALFGHKNTAVTGGEAGGLKKLSVQVGKMVEGDFSQIDEIGKVPGQSPMFIKTRDQLLGLANAFSALLTGIKEETEQSETMVNDLSGKSTHAKSSIDGVRQAMGTIATNAGQQATASQSTVAQMNVFGDQIEEIRQKIEKMNSYADESKQSNIQNMEMMRQVSRSWNQETESQKKIVSEMTAMNQDIQSIGNIVQLINDISEQTNLLALNASIEAARAGEAGKGFAIVAEEVRDLAEQSGKSTTNIRELIESIRAKSKKMTVDLDASYKGSQQQQMNISGVLKASEQITEDVTQLSDGLTDVSSHADEIKDKKDAVNNSIQQMDSQIAETSASTQEVSANLDDFYSLIEELEKSVEQLQQADEIRRLQIGSFKLKN</sequence>
<dbReference type="InterPro" id="IPR004089">
    <property type="entry name" value="MCPsignal_dom"/>
</dbReference>
<proteinExistence type="predicted"/>
<gene>
    <name evidence="6" type="primary">mcp1</name>
    <name evidence="7" type="ORF">IV43_GL000824</name>
</gene>
<evidence type="ECO:0000313" key="6">
    <source>
        <dbReference type="EMBL" id="AJA33626.1"/>
    </source>
</evidence>
<keyword evidence="4" id="KW-0472">Membrane</keyword>
<evidence type="ECO:0000256" key="3">
    <source>
        <dbReference type="SAM" id="Coils"/>
    </source>
</evidence>
<evidence type="ECO:0000313" key="8">
    <source>
        <dbReference type="Proteomes" id="UP000051491"/>
    </source>
</evidence>
<dbReference type="PROSITE" id="PS50111">
    <property type="entry name" value="CHEMOTAXIS_TRANSDUC_2"/>
    <property type="match status" value="1"/>
</dbReference>
<dbReference type="SMART" id="SM00283">
    <property type="entry name" value="MA"/>
    <property type="match status" value="1"/>
</dbReference>
<dbReference type="PATRIC" id="fig|89059.3.peg.860"/>
<protein>
    <submittedName>
        <fullName evidence="6">Methyl-accepting chemotaxis protein</fullName>
    </submittedName>
    <submittedName>
        <fullName evidence="7">Methyl-accepting chemotaxis sensory transducer</fullName>
    </submittedName>
</protein>
<dbReference type="AlphaFoldDB" id="A0A0A7REJ7"/>
<keyword evidence="4" id="KW-0812">Transmembrane</keyword>
<evidence type="ECO:0000259" key="5">
    <source>
        <dbReference type="PROSITE" id="PS50111"/>
    </source>
</evidence>
<dbReference type="GO" id="GO:0016020">
    <property type="term" value="C:membrane"/>
    <property type="evidence" value="ECO:0007669"/>
    <property type="project" value="InterPro"/>
</dbReference>
<dbReference type="PANTHER" id="PTHR32089:SF112">
    <property type="entry name" value="LYSOZYME-LIKE PROTEIN-RELATED"/>
    <property type="match status" value="1"/>
</dbReference>
<name>A0A0A7REJ7_9LACO</name>
<dbReference type="STRING" id="89059.LAC1533_1875"/>
<keyword evidence="1 2" id="KW-0807">Transducer</keyword>